<accession>A0A415GHA0</accession>
<dbReference type="AlphaFoldDB" id="A0A415GHA0"/>
<evidence type="ECO:0000313" key="1">
    <source>
        <dbReference type="EMBL" id="RHK48546.1"/>
    </source>
</evidence>
<comment type="caution">
    <text evidence="1">The sequence shown here is derived from an EMBL/GenBank/DDBJ whole genome shotgun (WGS) entry which is preliminary data.</text>
</comment>
<sequence length="125" mass="13552">MSFPKVLTEIGGSAFAGCSSLTSVTAEMKIPAKIEENTFDSETALNATLYVPEGCIEKYEVADNWRYFYYIKEIGTLTSIDSATASDAVKEVARYGINGQLLNGPTKGMNIVKYSDGTTKCIVVK</sequence>
<dbReference type="EMBL" id="QRNO01000060">
    <property type="protein sequence ID" value="RHK48546.1"/>
    <property type="molecule type" value="Genomic_DNA"/>
</dbReference>
<gene>
    <name evidence="1" type="ORF">DW060_10405</name>
</gene>
<organism evidence="1 2">
    <name type="scientific">Leyella stercorea</name>
    <dbReference type="NCBI Taxonomy" id="363265"/>
    <lineage>
        <taxon>Bacteria</taxon>
        <taxon>Pseudomonadati</taxon>
        <taxon>Bacteroidota</taxon>
        <taxon>Bacteroidia</taxon>
        <taxon>Bacteroidales</taxon>
        <taxon>Prevotellaceae</taxon>
        <taxon>Leyella</taxon>
    </lineage>
</organism>
<reference evidence="1 2" key="1">
    <citation type="submission" date="2018-08" db="EMBL/GenBank/DDBJ databases">
        <title>A genome reference for cultivated species of the human gut microbiota.</title>
        <authorList>
            <person name="Zou Y."/>
            <person name="Xue W."/>
            <person name="Luo G."/>
        </authorList>
    </citation>
    <scope>NUCLEOTIDE SEQUENCE [LARGE SCALE GENOMIC DNA]</scope>
    <source>
        <strain evidence="1 2">AF42-9</strain>
    </source>
</reference>
<protein>
    <recommendedName>
        <fullName evidence="3">Leucine-rich repeat domain-containing protein</fullName>
    </recommendedName>
</protein>
<proteinExistence type="predicted"/>
<evidence type="ECO:0000313" key="2">
    <source>
        <dbReference type="Proteomes" id="UP000286598"/>
    </source>
</evidence>
<keyword evidence="2" id="KW-1185">Reference proteome</keyword>
<dbReference type="Gene3D" id="3.80.10.10">
    <property type="entry name" value="Ribonuclease Inhibitor"/>
    <property type="match status" value="1"/>
</dbReference>
<name>A0A415GHA0_9BACT</name>
<evidence type="ECO:0008006" key="3">
    <source>
        <dbReference type="Google" id="ProtNLM"/>
    </source>
</evidence>
<dbReference type="OrthoDB" id="1058315at2"/>
<dbReference type="Proteomes" id="UP000286598">
    <property type="component" value="Unassembled WGS sequence"/>
</dbReference>
<dbReference type="InterPro" id="IPR032675">
    <property type="entry name" value="LRR_dom_sf"/>
</dbReference>